<dbReference type="Pfam" id="PF00106">
    <property type="entry name" value="adh_short"/>
    <property type="match status" value="1"/>
</dbReference>
<dbReference type="Proteomes" id="UP000190797">
    <property type="component" value="Chromosome"/>
</dbReference>
<evidence type="ECO:0000313" key="6">
    <source>
        <dbReference type="Proteomes" id="UP000190797"/>
    </source>
</evidence>
<dbReference type="PANTHER" id="PTHR43490">
    <property type="entry name" value="(+)-NEOMENTHOL DEHYDROGENASE"/>
    <property type="match status" value="1"/>
</dbReference>
<keyword evidence="2" id="KW-0521">NADP</keyword>
<dbReference type="PROSITE" id="PS00061">
    <property type="entry name" value="ADH_SHORT"/>
    <property type="match status" value="1"/>
</dbReference>
<reference evidence="6" key="1">
    <citation type="journal article" date="2017" name="Med. Chem. Commun.">
        <title>Nonomuraea sp. ATCC 55076 harbours the largest actinomycete chromosome to date and the kistamicin biosynthetic gene cluster.</title>
        <authorList>
            <person name="Nazari B."/>
            <person name="Forneris C.C."/>
            <person name="Gibson M.I."/>
            <person name="Moon K."/>
            <person name="Schramma K.R."/>
            <person name="Seyedsayamdost M.R."/>
        </authorList>
    </citation>
    <scope>NUCLEOTIDE SEQUENCE [LARGE SCALE GENOMIC DNA]</scope>
    <source>
        <strain evidence="6">ATCC 55076</strain>
    </source>
</reference>
<evidence type="ECO:0000256" key="2">
    <source>
        <dbReference type="ARBA" id="ARBA00022857"/>
    </source>
</evidence>
<dbReference type="SUPFAM" id="SSF51735">
    <property type="entry name" value="NAD(P)-binding Rossmann-fold domains"/>
    <property type="match status" value="1"/>
</dbReference>
<dbReference type="RefSeq" id="WP_080038343.1">
    <property type="nucleotide sequence ID" value="NZ_CP017717.1"/>
</dbReference>
<dbReference type="KEGG" id="noa:BKM31_12625"/>
<dbReference type="EMBL" id="CP017717">
    <property type="protein sequence ID" value="AQZ62199.1"/>
    <property type="molecule type" value="Genomic_DNA"/>
</dbReference>
<evidence type="ECO:0000256" key="1">
    <source>
        <dbReference type="ARBA" id="ARBA00006484"/>
    </source>
</evidence>
<dbReference type="Gene3D" id="3.40.50.720">
    <property type="entry name" value="NAD(P)-binding Rossmann-like Domain"/>
    <property type="match status" value="1"/>
</dbReference>
<dbReference type="InterPro" id="IPR002347">
    <property type="entry name" value="SDR_fam"/>
</dbReference>
<organism evidence="5 6">
    <name type="scientific">[Actinomadura] parvosata subsp. kistnae</name>
    <dbReference type="NCBI Taxonomy" id="1909395"/>
    <lineage>
        <taxon>Bacteria</taxon>
        <taxon>Bacillati</taxon>
        <taxon>Actinomycetota</taxon>
        <taxon>Actinomycetes</taxon>
        <taxon>Streptosporangiales</taxon>
        <taxon>Streptosporangiaceae</taxon>
        <taxon>Nonomuraea</taxon>
    </lineage>
</organism>
<dbReference type="STRING" id="1909395.BKM31_12625"/>
<evidence type="ECO:0000313" key="5">
    <source>
        <dbReference type="EMBL" id="AQZ62199.1"/>
    </source>
</evidence>
<accession>A0A1U9ZWA6</accession>
<dbReference type="InterPro" id="IPR020904">
    <property type="entry name" value="Sc_DH/Rdtase_CS"/>
</dbReference>
<protein>
    <recommendedName>
        <fullName evidence="7">Dehydrogenase</fullName>
    </recommendedName>
</protein>
<dbReference type="GO" id="GO:0016491">
    <property type="term" value="F:oxidoreductase activity"/>
    <property type="evidence" value="ECO:0007669"/>
    <property type="project" value="UniProtKB-KW"/>
</dbReference>
<evidence type="ECO:0008006" key="7">
    <source>
        <dbReference type="Google" id="ProtNLM"/>
    </source>
</evidence>
<keyword evidence="3" id="KW-0560">Oxidoreductase</keyword>
<dbReference type="AlphaFoldDB" id="A0A1U9ZWA6"/>
<evidence type="ECO:0000256" key="3">
    <source>
        <dbReference type="ARBA" id="ARBA00023002"/>
    </source>
</evidence>
<keyword evidence="6" id="KW-1185">Reference proteome</keyword>
<dbReference type="InterPro" id="IPR036291">
    <property type="entry name" value="NAD(P)-bd_dom_sf"/>
</dbReference>
<dbReference type="PANTHER" id="PTHR43490:SF99">
    <property type="entry name" value="SHORT-CHAIN DEHYDROGENASE_REDUCTASE"/>
    <property type="match status" value="1"/>
</dbReference>
<name>A0A1U9ZWA6_9ACTN</name>
<dbReference type="PRINTS" id="PR00081">
    <property type="entry name" value="GDHRDH"/>
</dbReference>
<evidence type="ECO:0000256" key="4">
    <source>
        <dbReference type="RuleBase" id="RU000363"/>
    </source>
</evidence>
<sequence length="250" mass="26256">MQVALVTGAGKGIGREIVRRLASEGMIVYMGVRDLARVRDDARGLPGEVRPLRLDVTVREHVEAAAERVSGEAGRLDVLVNNAGVMLEWGHPVAEVPMDVVRRTYEVNVLGAVAVTQAFVPLLRRARPGRVVNVSSPLGSLSLLSDFGSLVAQRSHLAYGSSKAALNAVTLLFAKALAGDGILVNAANPGLVATDLNGGNGGLSVEEGAEVPVRLALLGEDGFTGRFVGDWRRGTPADRPEASPDALVAW</sequence>
<dbReference type="PRINTS" id="PR00080">
    <property type="entry name" value="SDRFAMILY"/>
</dbReference>
<comment type="similarity">
    <text evidence="1 4">Belongs to the short-chain dehydrogenases/reductases (SDR) family.</text>
</comment>
<gene>
    <name evidence="5" type="ORF">BKM31_12625</name>
</gene>
<dbReference type="OrthoDB" id="9781117at2"/>
<proteinExistence type="inferred from homology"/>